<dbReference type="OrthoDB" id="9802028at2"/>
<proteinExistence type="inferred from homology"/>
<evidence type="ECO:0000313" key="9">
    <source>
        <dbReference type="Proteomes" id="UP000078148"/>
    </source>
</evidence>
<gene>
    <name evidence="8" type="ORF">AR543_13915</name>
</gene>
<evidence type="ECO:0008006" key="10">
    <source>
        <dbReference type="Google" id="ProtNLM"/>
    </source>
</evidence>
<dbReference type="EMBL" id="CP013023">
    <property type="protein sequence ID" value="ANF96992.1"/>
    <property type="molecule type" value="Genomic_DNA"/>
</dbReference>
<dbReference type="InterPro" id="IPR023753">
    <property type="entry name" value="FAD/NAD-binding_dom"/>
</dbReference>
<feature type="binding site" evidence="4">
    <location>
        <position position="259"/>
    </location>
    <ligand>
        <name>NAD(+)</name>
        <dbReference type="ChEBI" id="CHEBI:57540"/>
    </ligand>
</feature>
<name>A0A172ZHW4_9BACL</name>
<evidence type="ECO:0000259" key="6">
    <source>
        <dbReference type="Pfam" id="PF02852"/>
    </source>
</evidence>
<feature type="domain" description="Pyridine nucleotide-disulphide oxidoreductase dimerisation" evidence="6">
    <location>
        <begin position="336"/>
        <end position="437"/>
    </location>
</feature>
<feature type="binding site" evidence="4">
    <location>
        <position position="299"/>
    </location>
    <ligand>
        <name>FAD</name>
        <dbReference type="ChEBI" id="CHEBI:57692"/>
    </ligand>
</feature>
<dbReference type="PANTHER" id="PTHR43014">
    <property type="entry name" value="MERCURIC REDUCTASE"/>
    <property type="match status" value="1"/>
</dbReference>
<evidence type="ECO:0000256" key="4">
    <source>
        <dbReference type="PIRSR" id="PIRSR000350-3"/>
    </source>
</evidence>
<feature type="disulfide bond" description="Redox-active" evidence="5">
    <location>
        <begin position="42"/>
        <end position="47"/>
    </location>
</feature>
<dbReference type="GO" id="GO:0000166">
    <property type="term" value="F:nucleotide binding"/>
    <property type="evidence" value="ECO:0007669"/>
    <property type="project" value="UniProtKB-KW"/>
</dbReference>
<protein>
    <recommendedName>
        <fullName evidence="10">Pyridine nucleotide-disulfide oxidoreductase</fullName>
    </recommendedName>
</protein>
<evidence type="ECO:0000256" key="2">
    <source>
        <dbReference type="ARBA" id="ARBA00022630"/>
    </source>
</evidence>
<dbReference type="PRINTS" id="PR00368">
    <property type="entry name" value="FADPNR"/>
</dbReference>
<dbReference type="SUPFAM" id="SSF55424">
    <property type="entry name" value="FAD/NAD-linked reductases, dimerisation (C-terminal) domain"/>
    <property type="match status" value="1"/>
</dbReference>
<evidence type="ECO:0000256" key="5">
    <source>
        <dbReference type="PIRSR" id="PIRSR000350-4"/>
    </source>
</evidence>
<keyword evidence="4" id="KW-0520">NAD</keyword>
<dbReference type="AlphaFoldDB" id="A0A172ZHW4"/>
<feature type="binding site" evidence="4">
    <location>
        <begin position="172"/>
        <end position="179"/>
    </location>
    <ligand>
        <name>NAD(+)</name>
        <dbReference type="ChEBI" id="CHEBI:57540"/>
    </ligand>
</feature>
<organism evidence="8 9">
    <name type="scientific">Paenibacillus bovis</name>
    <dbReference type="NCBI Taxonomy" id="1616788"/>
    <lineage>
        <taxon>Bacteria</taxon>
        <taxon>Bacillati</taxon>
        <taxon>Bacillota</taxon>
        <taxon>Bacilli</taxon>
        <taxon>Bacillales</taxon>
        <taxon>Paenibacillaceae</taxon>
        <taxon>Paenibacillus</taxon>
    </lineage>
</organism>
<keyword evidence="9" id="KW-1185">Reference proteome</keyword>
<dbReference type="InterPro" id="IPR016156">
    <property type="entry name" value="FAD/NAD-linked_Rdtase_dimer_sf"/>
</dbReference>
<evidence type="ECO:0000256" key="3">
    <source>
        <dbReference type="ARBA" id="ARBA00022827"/>
    </source>
</evidence>
<dbReference type="RefSeq" id="WP_060535103.1">
    <property type="nucleotide sequence ID" value="NZ_CP013023.1"/>
</dbReference>
<sequence>MTKQFDIIFIGSGQGAWNAALPLSQSGKKIAMIERDKILGVCTNYGCNPKIILDGPIKVMEDAELFGAAGLTSEFKLDWQKLMDHKNKILGALPDKMEQNLKQAGIEIIRGEARFVDDHTVEVNNEQYAAENIVIAAGHRPATLGIPGEEYMQTSNEFLYLPELPERIVFIGAGYVSMELASISVKTGAEVHVVQSSDHILNGFPQPYANKLIEKMKQDGIQFHFNDHVTAVEQQGSELTVTTEKGLQLTAGLVINATGRVPNADQLNLEAAGVEYNKHGIVVNDRLQTSQPHIYATGDILDKTQPRLTPTAVFEAKYLAGSLMGMINAPIKYPPIATIAFTVPRIAQIGISIEEAEQSEEYTVKPIELGKQWDFAGRNDTEAHLTLIYNQEQKLVGAAAYSQEALEIINSLTPVITLGLTAEDADKLIYAFPSFETMIPSYLHQAK</sequence>
<dbReference type="KEGG" id="pbv:AR543_13915"/>
<dbReference type="GO" id="GO:0016491">
    <property type="term" value="F:oxidoreductase activity"/>
    <property type="evidence" value="ECO:0007669"/>
    <property type="project" value="InterPro"/>
</dbReference>
<dbReference type="PRINTS" id="PR00411">
    <property type="entry name" value="PNDRDTASEI"/>
</dbReference>
<keyword evidence="3 4" id="KW-0274">FAD</keyword>
<dbReference type="PIRSF" id="PIRSF000350">
    <property type="entry name" value="Mercury_reductase_MerA"/>
    <property type="match status" value="1"/>
</dbReference>
<dbReference type="Proteomes" id="UP000078148">
    <property type="component" value="Chromosome"/>
</dbReference>
<accession>A0A172ZHW4</accession>
<dbReference type="Pfam" id="PF07992">
    <property type="entry name" value="Pyr_redox_2"/>
    <property type="match status" value="1"/>
</dbReference>
<dbReference type="SUPFAM" id="SSF51905">
    <property type="entry name" value="FAD/NAD(P)-binding domain"/>
    <property type="match status" value="1"/>
</dbReference>
<dbReference type="Pfam" id="PF02852">
    <property type="entry name" value="Pyr_redox_dim"/>
    <property type="match status" value="1"/>
</dbReference>
<dbReference type="InterPro" id="IPR004099">
    <property type="entry name" value="Pyr_nucl-diS_OxRdtase_dimer"/>
</dbReference>
<comment type="cofactor">
    <cofactor evidence="4">
        <name>FAD</name>
        <dbReference type="ChEBI" id="CHEBI:57692"/>
    </cofactor>
    <text evidence="4">Binds 1 FAD per subunit.</text>
</comment>
<comment type="similarity">
    <text evidence="1">Belongs to the class-I pyridine nucleotide-disulfide oxidoreductase family.</text>
</comment>
<reference evidence="9" key="1">
    <citation type="submission" date="2015-10" db="EMBL/GenBank/DDBJ databases">
        <title>Genome of Paenibacillus bovis sp. nov.</title>
        <authorList>
            <person name="Wu Z."/>
            <person name="Gao C."/>
            <person name="Liu Z."/>
            <person name="Zheng H."/>
        </authorList>
    </citation>
    <scope>NUCLEOTIDE SEQUENCE [LARGE SCALE GENOMIC DNA]</scope>
    <source>
        <strain evidence="9">BD3526</strain>
    </source>
</reference>
<feature type="domain" description="FAD/NAD(P)-binding" evidence="7">
    <location>
        <begin position="5"/>
        <end position="316"/>
    </location>
</feature>
<dbReference type="InterPro" id="IPR001100">
    <property type="entry name" value="Pyr_nuc-diS_OxRdtase"/>
</dbReference>
<evidence type="ECO:0000259" key="7">
    <source>
        <dbReference type="Pfam" id="PF07992"/>
    </source>
</evidence>
<keyword evidence="4" id="KW-0547">Nucleotide-binding</keyword>
<dbReference type="STRING" id="1616788.AR543_13915"/>
<evidence type="ECO:0000256" key="1">
    <source>
        <dbReference type="ARBA" id="ARBA00007532"/>
    </source>
</evidence>
<dbReference type="PANTHER" id="PTHR43014:SF5">
    <property type="entry name" value="GLUTATHIONE REDUCTASE (NADPH)"/>
    <property type="match status" value="1"/>
</dbReference>
<dbReference type="Gene3D" id="3.30.390.30">
    <property type="match status" value="1"/>
</dbReference>
<dbReference type="Gene3D" id="3.50.50.60">
    <property type="entry name" value="FAD/NAD(P)-binding domain"/>
    <property type="match status" value="2"/>
</dbReference>
<dbReference type="InterPro" id="IPR036188">
    <property type="entry name" value="FAD/NAD-bd_sf"/>
</dbReference>
<keyword evidence="2" id="KW-0285">Flavoprotein</keyword>
<reference evidence="8 9" key="2">
    <citation type="journal article" date="2016" name="Int. J. Syst. Evol. Microbiol.">
        <title>Paenibacillus bovis sp. nov., isolated from raw yak (Bos grunniens) milk.</title>
        <authorList>
            <person name="Gao C."/>
            <person name="Han J."/>
            <person name="Liu Z."/>
            <person name="Xu X."/>
            <person name="Hang F."/>
            <person name="Wu Z."/>
        </authorList>
    </citation>
    <scope>NUCLEOTIDE SEQUENCE [LARGE SCALE GENOMIC DNA]</scope>
    <source>
        <strain evidence="8 9">BD3526</strain>
    </source>
</reference>
<evidence type="ECO:0000313" key="8">
    <source>
        <dbReference type="EMBL" id="ANF96992.1"/>
    </source>
</evidence>